<dbReference type="PANTHER" id="PTHR43180:SF31">
    <property type="entry name" value="CHAIN DEHYDROGENASE_REDUCTASE, PUTATIVE (AFU_ORTHOLOGUE AFUA_2G16570)-RELATED"/>
    <property type="match status" value="1"/>
</dbReference>
<dbReference type="InParanoid" id="K2RCW9"/>
<evidence type="ECO:0000256" key="3">
    <source>
        <dbReference type="ARBA" id="ARBA00023002"/>
    </source>
</evidence>
<dbReference type="PRINTS" id="PR00081">
    <property type="entry name" value="GDHRDH"/>
</dbReference>
<name>K2RCW9_MACPH</name>
<evidence type="ECO:0000256" key="1">
    <source>
        <dbReference type="ARBA" id="ARBA00006484"/>
    </source>
</evidence>
<dbReference type="Gene3D" id="3.40.50.720">
    <property type="entry name" value="NAD(P)-binding Rossmann-like Domain"/>
    <property type="match status" value="1"/>
</dbReference>
<evidence type="ECO:0000313" key="4">
    <source>
        <dbReference type="EMBL" id="EKG20371.1"/>
    </source>
</evidence>
<evidence type="ECO:0000313" key="5">
    <source>
        <dbReference type="Proteomes" id="UP000007129"/>
    </source>
</evidence>
<dbReference type="PANTHER" id="PTHR43180">
    <property type="entry name" value="3-OXOACYL-(ACYL-CARRIER-PROTEIN) REDUCTASE (AFU_ORTHOLOGUE AFUA_6G11210)"/>
    <property type="match status" value="1"/>
</dbReference>
<organism evidence="4 5">
    <name type="scientific">Macrophomina phaseolina (strain MS6)</name>
    <name type="common">Charcoal rot fungus</name>
    <dbReference type="NCBI Taxonomy" id="1126212"/>
    <lineage>
        <taxon>Eukaryota</taxon>
        <taxon>Fungi</taxon>
        <taxon>Dikarya</taxon>
        <taxon>Ascomycota</taxon>
        <taxon>Pezizomycotina</taxon>
        <taxon>Dothideomycetes</taxon>
        <taxon>Dothideomycetes incertae sedis</taxon>
        <taxon>Botryosphaeriales</taxon>
        <taxon>Botryosphaeriaceae</taxon>
        <taxon>Macrophomina</taxon>
    </lineage>
</organism>
<dbReference type="OrthoDB" id="5371740at2759"/>
<dbReference type="Proteomes" id="UP000007129">
    <property type="component" value="Unassembled WGS sequence"/>
</dbReference>
<keyword evidence="2" id="KW-0521">NADP</keyword>
<dbReference type="HOGENOM" id="CLU_010194_13_3_1"/>
<dbReference type="InterPro" id="IPR002347">
    <property type="entry name" value="SDR_fam"/>
</dbReference>
<dbReference type="AlphaFoldDB" id="K2RCW9"/>
<comment type="caution">
    <text evidence="4">The sequence shown here is derived from an EMBL/GenBank/DDBJ whole genome shotgun (WGS) entry which is preliminary data.</text>
</comment>
<dbReference type="EMBL" id="AHHD01000088">
    <property type="protein sequence ID" value="EKG20371.1"/>
    <property type="molecule type" value="Genomic_DNA"/>
</dbReference>
<dbReference type="Pfam" id="PF00106">
    <property type="entry name" value="adh_short"/>
    <property type="match status" value="1"/>
</dbReference>
<sequence>MSTKGRGKNQAQFSFVANIGEYRNLRRSVEAKTMASQPVNCCVDFDTSTVRGKTAIVTGGAQGIGEAYVRALLNAGAHVVIGDIDVERVERLVSEFPDQLHFSKCDVTSWDDQVSLFRAAHASSPTNLIHIVVANAGITAPDEVFATEHADQEDPSEPSLNMIEVNFRGVLYTTKLALHHFRRQHAAAVASENQQLPETSLVLQGSIAAYLDSSTFCQYGASKWAVRGLMRTLRRVVTDHGTRVNSICPSFLRTALVENRLLELLDANGIELARGEDAGQCLLRIVSDREINGRALCVVAKGLVEQAPRGYYDLDSESIMEGPWMKIFQ</sequence>
<keyword evidence="3" id="KW-0560">Oxidoreductase</keyword>
<reference evidence="4 5" key="1">
    <citation type="journal article" date="2012" name="BMC Genomics">
        <title>Tools to kill: Genome of one of the most destructive plant pathogenic fungi Macrophomina phaseolina.</title>
        <authorList>
            <person name="Islam M.S."/>
            <person name="Haque M.S."/>
            <person name="Islam M.M."/>
            <person name="Emdad E.M."/>
            <person name="Halim A."/>
            <person name="Hossen Q.M.M."/>
            <person name="Hossain M.Z."/>
            <person name="Ahmed B."/>
            <person name="Rahim S."/>
            <person name="Rahman M.S."/>
            <person name="Alam M.M."/>
            <person name="Hou S."/>
            <person name="Wan X."/>
            <person name="Saito J.A."/>
            <person name="Alam M."/>
        </authorList>
    </citation>
    <scope>NUCLEOTIDE SEQUENCE [LARGE SCALE GENOMIC DNA]</scope>
    <source>
        <strain evidence="4 5">MS6</strain>
    </source>
</reference>
<accession>K2RCW9</accession>
<dbReference type="STRING" id="1126212.K2RCW9"/>
<proteinExistence type="inferred from homology"/>
<dbReference type="eggNOG" id="KOG4169">
    <property type="taxonomic scope" value="Eukaryota"/>
</dbReference>
<dbReference type="VEuPathDB" id="FungiDB:MPH_02296"/>
<gene>
    <name evidence="4" type="ORF">MPH_02296</name>
</gene>
<dbReference type="InterPro" id="IPR036291">
    <property type="entry name" value="NAD(P)-bd_dom_sf"/>
</dbReference>
<dbReference type="SUPFAM" id="SSF51735">
    <property type="entry name" value="NAD(P)-binding Rossmann-fold domains"/>
    <property type="match status" value="1"/>
</dbReference>
<dbReference type="PROSITE" id="PS00061">
    <property type="entry name" value="ADH_SHORT"/>
    <property type="match status" value="1"/>
</dbReference>
<comment type="similarity">
    <text evidence="1">Belongs to the short-chain dehydrogenases/reductases (SDR) family.</text>
</comment>
<dbReference type="InterPro" id="IPR020904">
    <property type="entry name" value="Sc_DH/Rdtase_CS"/>
</dbReference>
<evidence type="ECO:0000256" key="2">
    <source>
        <dbReference type="ARBA" id="ARBA00022857"/>
    </source>
</evidence>
<protein>
    <submittedName>
        <fullName evidence="4">Short-chain dehydrogenase/reductase SDR</fullName>
    </submittedName>
</protein>
<dbReference type="GO" id="GO:0016491">
    <property type="term" value="F:oxidoreductase activity"/>
    <property type="evidence" value="ECO:0007669"/>
    <property type="project" value="UniProtKB-KW"/>
</dbReference>